<proteinExistence type="predicted"/>
<feature type="coiled-coil region" evidence="1">
    <location>
        <begin position="604"/>
        <end position="641"/>
    </location>
</feature>
<evidence type="ECO:0000259" key="5">
    <source>
        <dbReference type="Pfam" id="PF14229"/>
    </source>
</evidence>
<feature type="domain" description="DUF4332" evidence="5">
    <location>
        <begin position="1111"/>
        <end position="1221"/>
    </location>
</feature>
<protein>
    <submittedName>
        <fullName evidence="6">Pathogenicity locus</fullName>
    </submittedName>
</protein>
<evidence type="ECO:0000256" key="1">
    <source>
        <dbReference type="SAM" id="Coils"/>
    </source>
</evidence>
<dbReference type="GeneID" id="98649903"/>
<keyword evidence="7" id="KW-1185">Reference proteome</keyword>
<dbReference type="RefSeq" id="WP_002644535.1">
    <property type="nucleotide sequence ID" value="NZ_CP042910.1"/>
</dbReference>
<feature type="compositionally biased region" description="Polar residues" evidence="2">
    <location>
        <begin position="1069"/>
        <end position="1084"/>
    </location>
</feature>
<feature type="region of interest" description="Disordered" evidence="2">
    <location>
        <begin position="1226"/>
        <end position="1280"/>
    </location>
</feature>
<keyword evidence="1" id="KW-0175">Coiled coil</keyword>
<dbReference type="InterPro" id="IPR038734">
    <property type="entry name" value="YhaN_AAA"/>
</dbReference>
<feature type="compositionally biased region" description="Low complexity" evidence="2">
    <location>
        <begin position="1228"/>
        <end position="1242"/>
    </location>
</feature>
<gene>
    <name evidence="6" type="ORF">GmarT_54770</name>
</gene>
<dbReference type="PANTHER" id="PTHR41259:SF1">
    <property type="entry name" value="DOUBLE-STRAND BREAK REPAIR RAD50 ATPASE, PUTATIVE-RELATED"/>
    <property type="match status" value="1"/>
</dbReference>
<keyword evidence="3" id="KW-1133">Transmembrane helix</keyword>
<feature type="domain" description="YhaN AAA" evidence="4">
    <location>
        <begin position="1"/>
        <end position="200"/>
    </location>
</feature>
<feature type="transmembrane region" description="Helical" evidence="3">
    <location>
        <begin position="479"/>
        <end position="497"/>
    </location>
</feature>
<dbReference type="Gene3D" id="1.10.150.20">
    <property type="entry name" value="5' to 3' exonuclease, C-terminal subdomain"/>
    <property type="match status" value="1"/>
</dbReference>
<dbReference type="Pfam" id="PF13514">
    <property type="entry name" value="AAA_27"/>
    <property type="match status" value="1"/>
</dbReference>
<feature type="domain" description="DUF4332" evidence="5">
    <location>
        <begin position="1279"/>
        <end position="1400"/>
    </location>
</feature>
<sequence length="1409" mass="161632">MKITRIHVNQFGNWQDLNLAALDPGINVFYGPNETGKSTLMRMIRGILYGFQSDELREHSRVPDSVPWSALLDIRHQGQFYEIQRQTTANGRGHFSFQSQSRGTSGTELLTSLQSGVNESVYENVFAIGLNELQELGTLHGDQVAQHIYGLTLGPEGQAILDASKAVSHSRQSLLSRDAKSGKLPDLYQQLQEIDAKLADLKQQSQRFFNLSDDLQKVHAESDSLKKRKSGLQYQIRGHRFLDRVWKPWQEVQDLQQQLKQLPVVAEFPEDGVNLLNEYDREIKQVETKLNEIKTELSGLRKQIEQAELDNDLLNFAPSIQSLVDQKPWMTDLEQQHQSGNTRVQELETILQNYLNQNKNLGNVTHVKTTPDNNQRLIEAAREYRLAGAKRKNAHRRYKKVSRKYQQTLASLQERSARLLNGHSIEAELKRARERMKHLERLSQLRVRESEFVIRQEAAREQLERLQTNSRLPGWAKKTLFGFAIAGVFLVLAGFWRGVSDAKLVGLIYCLSGLFLGGITWAIKKHFELDVQDQAEELQDESWALDVHLRETRQEIERIMEDEYFALKSLSEGHSLSSHRQRESVPALNFNDENILRTDLLHELALKIAELEQLEVDQQQAQKTRQLLVKLRNRSQEIQRNFSSKRHEWCECLKQLGLTETLKVDDAFRMWHQVSQANLYRNQRELEQQKIKPCGDLVDMYFNRVRELSLRMNRRQQNTENPFEQVATWERELETISSQREERARLMKQEQRLRQEADALKLKREEFSHLRSTLLIQGGAASREDFLKRAASMTERIQIEKTLATAQRELERASQSEQEMAIVEEDLLNFDAEANAEHLEMLNLELEDIEQDLVTTAENMGRLKQDYQNAKTDRSAVQLRFQREQILEQIRQASEEWFTTELSAVGLQKLQAEFERTSQPETLAIASDYLRQLTNGRYCNIWTPLGEQYPKVDDNEGHTLTVSELSSGTREQLFLAIRLAMVERFRNNGVELPMVLDDVLVNFDQSRTQAAIETLISVAEKGQQILFFTCHLHLTHLFEEQGKPAVWLTEESSKQETSSPRLSQLPVATEQQLQPAPSNQSSTAVLEGPLPAEPIYQLEWSSPLHELSSLNQFQVQKLNQAGIHSIAQLLSQSADELSTRLAEEISAGLIFEWQSQARLASCIRGIKPQQAAFLVQCGITEPGDITSMSCTELWSLIDSSLPAETSVTEALVQEWFQSAHQARTFQLQKPTPTEQKPQQPAPQERRDYRRDGSHSDSGNTKPITPPFYLNRSMPVEQAPSIGPKTAHRLEKVGIFSVNDFLECNPENVANQLNVSHIKERTIRIWKKQAKLVCCVPGLRGHDAQILVACGFYEPDQIVRTSPQELYGKVKSFVKTSEGQQIIRGGKRPDFNEITDWIQWSQKARKLHAA</sequence>
<evidence type="ECO:0000256" key="2">
    <source>
        <dbReference type="SAM" id="MobiDB-lite"/>
    </source>
</evidence>
<dbReference type="Proteomes" id="UP000322887">
    <property type="component" value="Chromosome"/>
</dbReference>
<feature type="region of interest" description="Disordered" evidence="2">
    <location>
        <begin position="1049"/>
        <end position="1086"/>
    </location>
</feature>
<evidence type="ECO:0000313" key="6">
    <source>
        <dbReference type="EMBL" id="QEG19576.1"/>
    </source>
</evidence>
<dbReference type="Pfam" id="PF14229">
    <property type="entry name" value="DUF4332"/>
    <property type="match status" value="2"/>
</dbReference>
<feature type="coiled-coil region" evidence="1">
    <location>
        <begin position="796"/>
        <end position="896"/>
    </location>
</feature>
<evidence type="ECO:0000313" key="7">
    <source>
        <dbReference type="Proteomes" id="UP000322887"/>
    </source>
</evidence>
<keyword evidence="3" id="KW-0812">Transmembrane</keyword>
<organism evidence="6 7">
    <name type="scientific">Gimesia maris</name>
    <dbReference type="NCBI Taxonomy" id="122"/>
    <lineage>
        <taxon>Bacteria</taxon>
        <taxon>Pseudomonadati</taxon>
        <taxon>Planctomycetota</taxon>
        <taxon>Planctomycetia</taxon>
        <taxon>Planctomycetales</taxon>
        <taxon>Planctomycetaceae</taxon>
        <taxon>Gimesia</taxon>
    </lineage>
</organism>
<feature type="coiled-coil region" evidence="1">
    <location>
        <begin position="736"/>
        <end position="766"/>
    </location>
</feature>
<evidence type="ECO:0000256" key="3">
    <source>
        <dbReference type="SAM" id="Phobius"/>
    </source>
</evidence>
<dbReference type="PANTHER" id="PTHR41259">
    <property type="entry name" value="DOUBLE-STRAND BREAK REPAIR RAD50 ATPASE, PUTATIVE-RELATED"/>
    <property type="match status" value="1"/>
</dbReference>
<reference evidence="6 7" key="1">
    <citation type="submission" date="2019-08" db="EMBL/GenBank/DDBJ databases">
        <title>Deep-cultivation of Planctomycetes and their phenomic and genomic characterization uncovers novel biology.</title>
        <authorList>
            <person name="Wiegand S."/>
            <person name="Jogler M."/>
            <person name="Boedeker C."/>
            <person name="Pinto D."/>
            <person name="Vollmers J."/>
            <person name="Rivas-Marin E."/>
            <person name="Kohn T."/>
            <person name="Peeters S.H."/>
            <person name="Heuer A."/>
            <person name="Rast P."/>
            <person name="Oberbeckmann S."/>
            <person name="Bunk B."/>
            <person name="Jeske O."/>
            <person name="Meyerdierks A."/>
            <person name="Storesund J.E."/>
            <person name="Kallscheuer N."/>
            <person name="Luecker S."/>
            <person name="Lage O.M."/>
            <person name="Pohl T."/>
            <person name="Merkel B.J."/>
            <person name="Hornburger P."/>
            <person name="Mueller R.-W."/>
            <person name="Bruemmer F."/>
            <person name="Labrenz M."/>
            <person name="Spormann A.M."/>
            <person name="Op den Camp H."/>
            <person name="Overmann J."/>
            <person name="Amann R."/>
            <person name="Jetten M.S.M."/>
            <person name="Mascher T."/>
            <person name="Medema M.H."/>
            <person name="Devos D.P."/>
            <person name="Kaster A.-K."/>
            <person name="Ovreas L."/>
            <person name="Rohde M."/>
            <person name="Galperin M.Y."/>
            <person name="Jogler C."/>
        </authorList>
    </citation>
    <scope>NUCLEOTIDE SEQUENCE [LARGE SCALE GENOMIC DNA]</scope>
    <source>
        <strain evidence="6 7">DSM 8797</strain>
    </source>
</reference>
<accession>A0ABX5YVQ4</accession>
<dbReference type="EMBL" id="CP042910">
    <property type="protein sequence ID" value="QEG19576.1"/>
    <property type="molecule type" value="Genomic_DNA"/>
</dbReference>
<dbReference type="InterPro" id="IPR027417">
    <property type="entry name" value="P-loop_NTPase"/>
</dbReference>
<feature type="coiled-coil region" evidence="1">
    <location>
        <begin position="276"/>
        <end position="310"/>
    </location>
</feature>
<feature type="compositionally biased region" description="Basic and acidic residues" evidence="2">
    <location>
        <begin position="1243"/>
        <end position="1254"/>
    </location>
</feature>
<feature type="transmembrane region" description="Helical" evidence="3">
    <location>
        <begin position="504"/>
        <end position="523"/>
    </location>
</feature>
<dbReference type="Gene3D" id="3.40.50.300">
    <property type="entry name" value="P-loop containing nucleotide triphosphate hydrolases"/>
    <property type="match status" value="2"/>
</dbReference>
<feature type="coiled-coil region" evidence="1">
    <location>
        <begin position="395"/>
        <end position="442"/>
    </location>
</feature>
<name>A0ABX5YVQ4_9PLAN</name>
<keyword evidence="3" id="KW-0472">Membrane</keyword>
<dbReference type="InterPro" id="IPR025567">
    <property type="entry name" value="DUF4332"/>
</dbReference>
<dbReference type="SUPFAM" id="SSF52540">
    <property type="entry name" value="P-loop containing nucleoside triphosphate hydrolases"/>
    <property type="match status" value="1"/>
</dbReference>
<evidence type="ECO:0000259" key="4">
    <source>
        <dbReference type="Pfam" id="PF13514"/>
    </source>
</evidence>